<reference evidence="2 3" key="1">
    <citation type="journal article" date="2010" name="Stand. Genomic Sci.">
        <title>Complete genome sequence of Intrasporangium calvum type strain (7 KIP).</title>
        <authorList>
            <person name="Del Rio T.G."/>
            <person name="Chertkov O."/>
            <person name="Yasawong M."/>
            <person name="Lucas S."/>
            <person name="Deshpande S."/>
            <person name="Cheng J.F."/>
            <person name="Detter C."/>
            <person name="Tapia R."/>
            <person name="Han C."/>
            <person name="Goodwin L."/>
            <person name="Pitluck S."/>
            <person name="Liolios K."/>
            <person name="Ivanova N."/>
            <person name="Mavromatis K."/>
            <person name="Pati A."/>
            <person name="Chen A."/>
            <person name="Palaniappan K."/>
            <person name="Land M."/>
            <person name="Hauser L."/>
            <person name="Chang Y.J."/>
            <person name="Jeffries C.D."/>
            <person name="Rohde M."/>
            <person name="Pukall R."/>
            <person name="Sikorski J."/>
            <person name="Goker M."/>
            <person name="Woyke T."/>
            <person name="Bristow J."/>
            <person name="Eisen J.A."/>
            <person name="Markowitz V."/>
            <person name="Hugenholtz P."/>
            <person name="Kyrpides N.C."/>
            <person name="Klenk H.P."/>
            <person name="Lapidus A."/>
        </authorList>
    </citation>
    <scope>NUCLEOTIDE SEQUENCE [LARGE SCALE GENOMIC DNA]</scope>
    <source>
        <strain evidence="3">ATCC 23552 / DSM 43043 / JCM 3097 / NBRC 12989 / 7 KIP</strain>
    </source>
</reference>
<protein>
    <submittedName>
        <fullName evidence="2">Transposase IS116/IS110/IS902 family protein</fullName>
    </submittedName>
</protein>
<evidence type="ECO:0000259" key="1">
    <source>
        <dbReference type="Pfam" id="PF01548"/>
    </source>
</evidence>
<organism evidence="2 3">
    <name type="scientific">Intrasporangium calvum (strain ATCC 23552 / DSM 43043 / JCM 3097 / NBRC 12989 / NCIMB 10167 / NRRL B-3866 / 7 KIP)</name>
    <dbReference type="NCBI Taxonomy" id="710696"/>
    <lineage>
        <taxon>Bacteria</taxon>
        <taxon>Bacillati</taxon>
        <taxon>Actinomycetota</taxon>
        <taxon>Actinomycetes</taxon>
        <taxon>Micrococcales</taxon>
        <taxon>Intrasporangiaceae</taxon>
        <taxon>Intrasporangium</taxon>
    </lineage>
</organism>
<dbReference type="PANTHER" id="PTHR33055:SF16">
    <property type="entry name" value="TRANSPOSASE FOR INSERTION SEQUENCE ELEMENT IS1547"/>
    <property type="match status" value="1"/>
</dbReference>
<feature type="domain" description="Transposase IS110-like N-terminal" evidence="1">
    <location>
        <begin position="15"/>
        <end position="142"/>
    </location>
</feature>
<dbReference type="GO" id="GO:0006313">
    <property type="term" value="P:DNA transposition"/>
    <property type="evidence" value="ECO:0007669"/>
    <property type="project" value="InterPro"/>
</dbReference>
<dbReference type="Proteomes" id="UP000008914">
    <property type="component" value="Chromosome"/>
</dbReference>
<dbReference type="RefSeq" id="WP_013491199.1">
    <property type="nucleotide sequence ID" value="NC_014830.1"/>
</dbReference>
<dbReference type="InterPro" id="IPR047650">
    <property type="entry name" value="Transpos_IS110"/>
</dbReference>
<gene>
    <name evidence="2" type="ordered locus">Intca_0324</name>
</gene>
<dbReference type="InterPro" id="IPR002525">
    <property type="entry name" value="Transp_IS110-like_N"/>
</dbReference>
<dbReference type="GO" id="GO:0004803">
    <property type="term" value="F:transposase activity"/>
    <property type="evidence" value="ECO:0007669"/>
    <property type="project" value="InterPro"/>
</dbReference>
<evidence type="ECO:0000313" key="2">
    <source>
        <dbReference type="EMBL" id="ADU46877.1"/>
    </source>
</evidence>
<evidence type="ECO:0000313" key="3">
    <source>
        <dbReference type="Proteomes" id="UP000008914"/>
    </source>
</evidence>
<dbReference type="KEGG" id="ica:Intca_0324"/>
<dbReference type="Pfam" id="PF01548">
    <property type="entry name" value="DEDD_Tnp_IS110"/>
    <property type="match status" value="1"/>
</dbReference>
<dbReference type="STRING" id="710696.Intca_0324"/>
<dbReference type="AlphaFoldDB" id="E6S7I2"/>
<proteinExistence type="predicted"/>
<dbReference type="eggNOG" id="COG3547">
    <property type="taxonomic scope" value="Bacteria"/>
</dbReference>
<dbReference type="GO" id="GO:0003677">
    <property type="term" value="F:DNA binding"/>
    <property type="evidence" value="ECO:0007669"/>
    <property type="project" value="InterPro"/>
</dbReference>
<dbReference type="HOGENOM" id="CLU_1793884_0_0_11"/>
<accession>E6S7I2</accession>
<dbReference type="EMBL" id="CP002343">
    <property type="protein sequence ID" value="ADU46877.1"/>
    <property type="molecule type" value="Genomic_DNA"/>
</dbReference>
<name>E6S7I2_INTC7</name>
<sequence>MEAYDGERVLEMVFIGVDPHKLSATIEVVDDRVLATGRFGTDRAGYAAMRRHVAAYRERVWAVEGSNGAGRPLAQRLLADGEHVVDVRASLSRRARALDTGHNRKTDAHDAHAVAVVAVRTTGLRVLAYDVELEALRMLVARSE</sequence>
<dbReference type="PANTHER" id="PTHR33055">
    <property type="entry name" value="TRANSPOSASE FOR INSERTION SEQUENCE ELEMENT IS1111A"/>
    <property type="match status" value="1"/>
</dbReference>
<keyword evidence="3" id="KW-1185">Reference proteome</keyword>